<dbReference type="InterPro" id="IPR044288">
    <property type="entry name" value="ZNF598/HEL2"/>
</dbReference>
<sequence>MYSSEPTRVRAYHGKGGGKGRGKGHDRRHDEGDGRRAYHGKGRYGGKGKGKGRDDSSRYDPDYDRGESSRKKGGARHKIDLPPPLSFASSLVLNEPIKANTTDKIDEECSLCMEKLVYVAVGHCGHHDICWLCALRLRWLMNDHSCPMCKEDLDTLVLVHRDQYDPTISLDTLIASKKRPLMKDKDQSDIYYGDKRIRKICQMIRQYRCGFCTSWDGDGSTEAEREDKWAFRTLGDLRTHLRKQHSRDFCTICLNEREVFILEQYLYTTMNHGADIDRHCRRGDPDLRPPVDSHPSCDFCNPSGRNDHRFYSADQLTTHMRKNHFTCHLCESMGWRNEYYKDYFAL</sequence>
<dbReference type="GeneID" id="9038555"/>
<keyword evidence="5" id="KW-1185">Reference proteome</keyword>
<evidence type="ECO:0000313" key="4">
    <source>
        <dbReference type="EMBL" id="EER10520.1"/>
    </source>
</evidence>
<dbReference type="SMART" id="SM00184">
    <property type="entry name" value="RING"/>
    <property type="match status" value="1"/>
</dbReference>
<evidence type="ECO:0000259" key="3">
    <source>
        <dbReference type="PROSITE" id="PS50089"/>
    </source>
</evidence>
<dbReference type="RefSeq" id="XP_002778725.1">
    <property type="nucleotide sequence ID" value="XM_002778679.1"/>
</dbReference>
<dbReference type="GO" id="GO:0072344">
    <property type="term" value="P:rescue of stalled ribosome"/>
    <property type="evidence" value="ECO:0007669"/>
    <property type="project" value="InterPro"/>
</dbReference>
<dbReference type="Gene3D" id="3.30.40.10">
    <property type="entry name" value="Zinc/RING finger domain, C3HC4 (zinc finger)"/>
    <property type="match status" value="1"/>
</dbReference>
<dbReference type="SMART" id="SM00355">
    <property type="entry name" value="ZnF_C2H2"/>
    <property type="match status" value="2"/>
</dbReference>
<dbReference type="PANTHER" id="PTHR22938:SF0">
    <property type="entry name" value="E3 UBIQUITIN-PROTEIN LIGASE ZNF598"/>
    <property type="match status" value="1"/>
</dbReference>
<dbReference type="GO" id="GO:0061630">
    <property type="term" value="F:ubiquitin protein ligase activity"/>
    <property type="evidence" value="ECO:0007669"/>
    <property type="project" value="InterPro"/>
</dbReference>
<dbReference type="GO" id="GO:0043022">
    <property type="term" value="F:ribosome binding"/>
    <property type="evidence" value="ECO:0007669"/>
    <property type="project" value="TreeGrafter"/>
</dbReference>
<dbReference type="GO" id="GO:0016567">
    <property type="term" value="P:protein ubiquitination"/>
    <property type="evidence" value="ECO:0007669"/>
    <property type="project" value="TreeGrafter"/>
</dbReference>
<reference evidence="4 5" key="1">
    <citation type="submission" date="2008-07" db="EMBL/GenBank/DDBJ databases">
        <authorList>
            <person name="El-Sayed N."/>
            <person name="Caler E."/>
            <person name="Inman J."/>
            <person name="Amedeo P."/>
            <person name="Hass B."/>
            <person name="Wortman J."/>
        </authorList>
    </citation>
    <scope>NUCLEOTIDE SEQUENCE [LARGE SCALE GENOMIC DNA]</scope>
    <source>
        <strain evidence="5">ATCC 50983 / TXsc</strain>
    </source>
</reference>
<dbReference type="AlphaFoldDB" id="C5KYE3"/>
<proteinExistence type="predicted"/>
<feature type="compositionally biased region" description="Basic and acidic residues" evidence="2">
    <location>
        <begin position="51"/>
        <end position="70"/>
    </location>
</feature>
<dbReference type="Pfam" id="PF25447">
    <property type="entry name" value="RING_ZNF598"/>
    <property type="match status" value="1"/>
</dbReference>
<feature type="region of interest" description="Disordered" evidence="2">
    <location>
        <begin position="1"/>
        <end position="82"/>
    </location>
</feature>
<dbReference type="PROSITE" id="PS50089">
    <property type="entry name" value="ZF_RING_2"/>
    <property type="match status" value="1"/>
</dbReference>
<keyword evidence="1" id="KW-0862">Zinc</keyword>
<dbReference type="InterPro" id="IPR013087">
    <property type="entry name" value="Znf_C2H2_type"/>
</dbReference>
<name>C5KYE3_PERM5</name>
<feature type="compositionally biased region" description="Basic residues" evidence="2">
    <location>
        <begin position="10"/>
        <end position="26"/>
    </location>
</feature>
<gene>
    <name evidence="4" type="ORF">Pmar_PMAR005855</name>
</gene>
<keyword evidence="1" id="KW-0479">Metal-binding</keyword>
<organism evidence="5">
    <name type="scientific">Perkinsus marinus (strain ATCC 50983 / TXsc)</name>
    <dbReference type="NCBI Taxonomy" id="423536"/>
    <lineage>
        <taxon>Eukaryota</taxon>
        <taxon>Sar</taxon>
        <taxon>Alveolata</taxon>
        <taxon>Perkinsozoa</taxon>
        <taxon>Perkinsea</taxon>
        <taxon>Perkinsida</taxon>
        <taxon>Perkinsidae</taxon>
        <taxon>Perkinsus</taxon>
    </lineage>
</organism>
<dbReference type="PANTHER" id="PTHR22938">
    <property type="entry name" value="ZINC FINGER PROTEIN 598"/>
    <property type="match status" value="1"/>
</dbReference>
<keyword evidence="1" id="KW-0863">Zinc-finger</keyword>
<dbReference type="SUPFAM" id="SSF57850">
    <property type="entry name" value="RING/U-box"/>
    <property type="match status" value="1"/>
</dbReference>
<dbReference type="GO" id="GO:0008270">
    <property type="term" value="F:zinc ion binding"/>
    <property type="evidence" value="ECO:0007669"/>
    <property type="project" value="UniProtKB-KW"/>
</dbReference>
<accession>C5KYE3</accession>
<dbReference type="InterPro" id="IPR013083">
    <property type="entry name" value="Znf_RING/FYVE/PHD"/>
</dbReference>
<dbReference type="EMBL" id="GG677382">
    <property type="protein sequence ID" value="EER10520.1"/>
    <property type="molecule type" value="Genomic_DNA"/>
</dbReference>
<evidence type="ECO:0000256" key="2">
    <source>
        <dbReference type="SAM" id="MobiDB-lite"/>
    </source>
</evidence>
<feature type="domain" description="RING-type" evidence="3">
    <location>
        <begin position="109"/>
        <end position="150"/>
    </location>
</feature>
<dbReference type="OrthoDB" id="3838338at2759"/>
<feature type="compositionally biased region" description="Basic residues" evidence="2">
    <location>
        <begin position="37"/>
        <end position="50"/>
    </location>
</feature>
<dbReference type="Proteomes" id="UP000007800">
    <property type="component" value="Unassembled WGS sequence"/>
</dbReference>
<dbReference type="InParanoid" id="C5KYE3"/>
<evidence type="ECO:0000256" key="1">
    <source>
        <dbReference type="PROSITE-ProRule" id="PRU00175"/>
    </source>
</evidence>
<dbReference type="InterPro" id="IPR001841">
    <property type="entry name" value="Znf_RING"/>
</dbReference>
<protein>
    <recommendedName>
        <fullName evidence="3">RING-type domain-containing protein</fullName>
    </recommendedName>
</protein>
<evidence type="ECO:0000313" key="5">
    <source>
        <dbReference type="Proteomes" id="UP000007800"/>
    </source>
</evidence>
<feature type="compositionally biased region" description="Basic and acidic residues" evidence="2">
    <location>
        <begin position="27"/>
        <end position="36"/>
    </location>
</feature>